<sequence>MTHCDPDISDTSTDTLVSDSETDTRLDSDSDSGSNAESDHSDNWLDQFMEWDASLDEESELPILLVVSRTQTLCLQLADSLQVRIAQDFILRWLPLAGSACLNLPTHLLLCHTMRVHDPDTDCNVLISRAYTSERRTDLAVRFMSSPLVAIDSWKTCRATDIILYFTMLAFEEPLNGAKVVSPGLYCAFGTTH</sequence>
<comment type="caution">
    <text evidence="2">The sequence shown here is derived from an EMBL/GenBank/DDBJ whole genome shotgun (WGS) entry which is preliminary data.</text>
</comment>
<dbReference type="Proteomes" id="UP001194468">
    <property type="component" value="Unassembled WGS sequence"/>
</dbReference>
<evidence type="ECO:0000313" key="3">
    <source>
        <dbReference type="Proteomes" id="UP001194468"/>
    </source>
</evidence>
<proteinExistence type="predicted"/>
<reference evidence="2" key="2">
    <citation type="journal article" date="2020" name="Nat. Commun.">
        <title>Large-scale genome sequencing of mycorrhizal fungi provides insights into the early evolution of symbiotic traits.</title>
        <authorList>
            <person name="Miyauchi S."/>
            <person name="Kiss E."/>
            <person name="Kuo A."/>
            <person name="Drula E."/>
            <person name="Kohler A."/>
            <person name="Sanchez-Garcia M."/>
            <person name="Morin E."/>
            <person name="Andreopoulos B."/>
            <person name="Barry K.W."/>
            <person name="Bonito G."/>
            <person name="Buee M."/>
            <person name="Carver A."/>
            <person name="Chen C."/>
            <person name="Cichocki N."/>
            <person name="Clum A."/>
            <person name="Culley D."/>
            <person name="Crous P.W."/>
            <person name="Fauchery L."/>
            <person name="Girlanda M."/>
            <person name="Hayes R.D."/>
            <person name="Keri Z."/>
            <person name="LaButti K."/>
            <person name="Lipzen A."/>
            <person name="Lombard V."/>
            <person name="Magnuson J."/>
            <person name="Maillard F."/>
            <person name="Murat C."/>
            <person name="Nolan M."/>
            <person name="Ohm R.A."/>
            <person name="Pangilinan J."/>
            <person name="Pereira M.F."/>
            <person name="Perotto S."/>
            <person name="Peter M."/>
            <person name="Pfister S."/>
            <person name="Riley R."/>
            <person name="Sitrit Y."/>
            <person name="Stielow J.B."/>
            <person name="Szollosi G."/>
            <person name="Zifcakova L."/>
            <person name="Stursova M."/>
            <person name="Spatafora J.W."/>
            <person name="Tedersoo L."/>
            <person name="Vaario L.M."/>
            <person name="Yamada A."/>
            <person name="Yan M."/>
            <person name="Wang P."/>
            <person name="Xu J."/>
            <person name="Bruns T."/>
            <person name="Baldrian P."/>
            <person name="Vilgalys R."/>
            <person name="Dunand C."/>
            <person name="Henrissat B."/>
            <person name="Grigoriev I.V."/>
            <person name="Hibbett D."/>
            <person name="Nagy L.G."/>
            <person name="Martin F.M."/>
        </authorList>
    </citation>
    <scope>NUCLEOTIDE SEQUENCE</scope>
    <source>
        <strain evidence="2">BED1</strain>
    </source>
</reference>
<protein>
    <submittedName>
        <fullName evidence="2">Uncharacterized protein</fullName>
    </submittedName>
</protein>
<accession>A0AAD4BK12</accession>
<evidence type="ECO:0000313" key="2">
    <source>
        <dbReference type="EMBL" id="KAF8432257.1"/>
    </source>
</evidence>
<feature type="region of interest" description="Disordered" evidence="1">
    <location>
        <begin position="1"/>
        <end position="41"/>
    </location>
</feature>
<name>A0AAD4BK12_BOLED</name>
<feature type="compositionally biased region" description="Low complexity" evidence="1">
    <location>
        <begin position="9"/>
        <end position="19"/>
    </location>
</feature>
<gene>
    <name evidence="2" type="ORF">L210DRAFT_3507584</name>
</gene>
<dbReference type="EMBL" id="WHUW01000042">
    <property type="protein sequence ID" value="KAF8432257.1"/>
    <property type="molecule type" value="Genomic_DNA"/>
</dbReference>
<evidence type="ECO:0000256" key="1">
    <source>
        <dbReference type="SAM" id="MobiDB-lite"/>
    </source>
</evidence>
<reference evidence="2" key="1">
    <citation type="submission" date="2019-10" db="EMBL/GenBank/DDBJ databases">
        <authorList>
            <consortium name="DOE Joint Genome Institute"/>
            <person name="Kuo A."/>
            <person name="Miyauchi S."/>
            <person name="Kiss E."/>
            <person name="Drula E."/>
            <person name="Kohler A."/>
            <person name="Sanchez-Garcia M."/>
            <person name="Andreopoulos B."/>
            <person name="Barry K.W."/>
            <person name="Bonito G."/>
            <person name="Buee M."/>
            <person name="Carver A."/>
            <person name="Chen C."/>
            <person name="Cichocki N."/>
            <person name="Clum A."/>
            <person name="Culley D."/>
            <person name="Crous P.W."/>
            <person name="Fauchery L."/>
            <person name="Girlanda M."/>
            <person name="Hayes R."/>
            <person name="Keri Z."/>
            <person name="LaButti K."/>
            <person name="Lipzen A."/>
            <person name="Lombard V."/>
            <person name="Magnuson J."/>
            <person name="Maillard F."/>
            <person name="Morin E."/>
            <person name="Murat C."/>
            <person name="Nolan M."/>
            <person name="Ohm R."/>
            <person name="Pangilinan J."/>
            <person name="Pereira M."/>
            <person name="Perotto S."/>
            <person name="Peter M."/>
            <person name="Riley R."/>
            <person name="Sitrit Y."/>
            <person name="Stielow B."/>
            <person name="Szollosi G."/>
            <person name="Zifcakova L."/>
            <person name="Stursova M."/>
            <person name="Spatafora J.W."/>
            <person name="Tedersoo L."/>
            <person name="Vaario L.-M."/>
            <person name="Yamada A."/>
            <person name="Yan M."/>
            <person name="Wang P."/>
            <person name="Xu J."/>
            <person name="Bruns T."/>
            <person name="Baldrian P."/>
            <person name="Vilgalys R."/>
            <person name="Henrissat B."/>
            <person name="Grigoriev I.V."/>
            <person name="Hibbett D."/>
            <person name="Nagy L.G."/>
            <person name="Martin F.M."/>
        </authorList>
    </citation>
    <scope>NUCLEOTIDE SEQUENCE</scope>
    <source>
        <strain evidence="2">BED1</strain>
    </source>
</reference>
<dbReference type="AlphaFoldDB" id="A0AAD4BK12"/>
<keyword evidence="3" id="KW-1185">Reference proteome</keyword>
<organism evidence="2 3">
    <name type="scientific">Boletus edulis BED1</name>
    <dbReference type="NCBI Taxonomy" id="1328754"/>
    <lineage>
        <taxon>Eukaryota</taxon>
        <taxon>Fungi</taxon>
        <taxon>Dikarya</taxon>
        <taxon>Basidiomycota</taxon>
        <taxon>Agaricomycotina</taxon>
        <taxon>Agaricomycetes</taxon>
        <taxon>Agaricomycetidae</taxon>
        <taxon>Boletales</taxon>
        <taxon>Boletineae</taxon>
        <taxon>Boletaceae</taxon>
        <taxon>Boletoideae</taxon>
        <taxon>Boletus</taxon>
    </lineage>
</organism>